<keyword evidence="2" id="KW-1185">Reference proteome</keyword>
<evidence type="ECO:0000313" key="1">
    <source>
        <dbReference type="EMBL" id="EST18897.1"/>
    </source>
</evidence>
<dbReference type="HOGENOM" id="CLU_3048586_0_0_11"/>
<evidence type="ECO:0000313" key="2">
    <source>
        <dbReference type="Proteomes" id="UP000017984"/>
    </source>
</evidence>
<organism evidence="1 2">
    <name type="scientific">Streptomyces roseochromogenus subsp. oscitans DS 12.976</name>
    <dbReference type="NCBI Taxonomy" id="1352936"/>
    <lineage>
        <taxon>Bacteria</taxon>
        <taxon>Bacillati</taxon>
        <taxon>Actinomycetota</taxon>
        <taxon>Actinomycetes</taxon>
        <taxon>Kitasatosporales</taxon>
        <taxon>Streptomycetaceae</taxon>
        <taxon>Streptomyces</taxon>
    </lineage>
</organism>
<sequence>MQREVEALEPAELKRLVMEAVGGYVDREILAGVMAEEEQQRAQLAILLGQQQDG</sequence>
<name>V6JG65_STRRC</name>
<protein>
    <submittedName>
        <fullName evidence="1">Uncharacterized protein</fullName>
    </submittedName>
</protein>
<comment type="caution">
    <text evidence="1">The sequence shown here is derived from an EMBL/GenBank/DDBJ whole genome shotgun (WGS) entry which is preliminary data.</text>
</comment>
<proteinExistence type="predicted"/>
<reference evidence="1 2" key="1">
    <citation type="journal article" date="2014" name="Genome Announc.">
        <title>Draft Genome Sequence of Streptomyces roseochromogenes subsp. oscitans DS 12.976, Producer of the Aminocoumarin Antibiotic Clorobiocin.</title>
        <authorList>
            <person name="Ruckert C."/>
            <person name="Kalinowski J."/>
            <person name="Heide L."/>
            <person name="Apel A.K."/>
        </authorList>
    </citation>
    <scope>NUCLEOTIDE SEQUENCE [LARGE SCALE GENOMIC DNA]</scope>
    <source>
        <strain evidence="1 2">DS 12.976</strain>
    </source>
</reference>
<dbReference type="RefSeq" id="WP_023553626.1">
    <property type="nucleotide sequence ID" value="NZ_CM002285.1"/>
</dbReference>
<dbReference type="PATRIC" id="fig|1352936.5.peg.9143"/>
<dbReference type="AlphaFoldDB" id="V6JG65"/>
<dbReference type="STRING" id="1352936.M878_44075"/>
<gene>
    <name evidence="1" type="ORF">M878_44075</name>
</gene>
<dbReference type="Proteomes" id="UP000017984">
    <property type="component" value="Chromosome"/>
</dbReference>
<dbReference type="EMBL" id="AWQX01000386">
    <property type="protein sequence ID" value="EST18897.1"/>
    <property type="molecule type" value="Genomic_DNA"/>
</dbReference>
<accession>V6JG65</accession>